<organism evidence="2 3">
    <name type="scientific">Tilletia controversa</name>
    <name type="common">dwarf bunt fungus</name>
    <dbReference type="NCBI Taxonomy" id="13291"/>
    <lineage>
        <taxon>Eukaryota</taxon>
        <taxon>Fungi</taxon>
        <taxon>Dikarya</taxon>
        <taxon>Basidiomycota</taxon>
        <taxon>Ustilaginomycotina</taxon>
        <taxon>Exobasidiomycetes</taxon>
        <taxon>Tilletiales</taxon>
        <taxon>Tilletiaceae</taxon>
        <taxon>Tilletia</taxon>
    </lineage>
</organism>
<evidence type="ECO:0000256" key="1">
    <source>
        <dbReference type="SAM" id="MobiDB-lite"/>
    </source>
</evidence>
<proteinExistence type="predicted"/>
<comment type="caution">
    <text evidence="2">The sequence shown here is derived from an EMBL/GenBank/DDBJ whole genome shotgun (WGS) entry which is preliminary data.</text>
</comment>
<feature type="region of interest" description="Disordered" evidence="1">
    <location>
        <begin position="187"/>
        <end position="230"/>
    </location>
</feature>
<dbReference type="EMBL" id="LWDE02000019">
    <property type="protein sequence ID" value="KAE8255499.1"/>
    <property type="molecule type" value="Genomic_DNA"/>
</dbReference>
<protein>
    <submittedName>
        <fullName evidence="2">Uncharacterized protein</fullName>
    </submittedName>
</protein>
<sequence>MFPLLPSPADAARKTDIVPSSPAVETERCWDFLTSVHRSSVPKARLVTWSPVTWSWQTQFGKHVLDVTGHAVLAGTATRPTDSLHRDPNNSTAGAANTAAHRILRAQEEQTAWPKPPSTHVNNPRMALDSFALPSSSPSILDLDGRAGRRRHLLLCQQRRPGLLGRRAGASIDGQAQQATGRRLDRLQAGQTRQAQESSRFRGGQAPDEWMAQSADLEGVRRASSYSGTG</sequence>
<evidence type="ECO:0000313" key="2">
    <source>
        <dbReference type="EMBL" id="KAE8255499.1"/>
    </source>
</evidence>
<feature type="compositionally biased region" description="Polar residues" evidence="1">
    <location>
        <begin position="189"/>
        <end position="198"/>
    </location>
</feature>
<dbReference type="AlphaFoldDB" id="A0A8X7N1G3"/>
<reference evidence="2" key="2">
    <citation type="journal article" date="2019" name="IMA Fungus">
        <title>Genome sequencing and comparison of five Tilletia species to identify candidate genes for the detection of regulated species infecting wheat.</title>
        <authorList>
            <person name="Nguyen H.D.T."/>
            <person name="Sultana T."/>
            <person name="Kesanakurti P."/>
            <person name="Hambleton S."/>
        </authorList>
    </citation>
    <scope>NUCLEOTIDE SEQUENCE</scope>
    <source>
        <strain evidence="2">DAOMC 236426</strain>
    </source>
</reference>
<accession>A0A8X7N1G3</accession>
<name>A0A8X7N1G3_9BASI</name>
<gene>
    <name evidence="2" type="ORF">A4X06_0g399</name>
</gene>
<evidence type="ECO:0000313" key="3">
    <source>
        <dbReference type="Proteomes" id="UP000077684"/>
    </source>
</evidence>
<dbReference type="Proteomes" id="UP000077684">
    <property type="component" value="Unassembled WGS sequence"/>
</dbReference>
<keyword evidence="3" id="KW-1185">Reference proteome</keyword>
<reference evidence="2" key="1">
    <citation type="submission" date="2016-04" db="EMBL/GenBank/DDBJ databases">
        <authorList>
            <person name="Nguyen H.D."/>
            <person name="Samba Siva P."/>
            <person name="Cullis J."/>
            <person name="Levesque C.A."/>
            <person name="Hambleton S."/>
        </authorList>
    </citation>
    <scope>NUCLEOTIDE SEQUENCE</scope>
    <source>
        <strain evidence="2">DAOMC 236426</strain>
    </source>
</reference>